<dbReference type="Pfam" id="PF00884">
    <property type="entry name" value="Sulfatase"/>
    <property type="match status" value="1"/>
</dbReference>
<dbReference type="PANTHER" id="PTHR42693:SF53">
    <property type="entry name" value="ENDO-4-O-SULFATASE"/>
    <property type="match status" value="1"/>
</dbReference>
<dbReference type="RefSeq" id="WP_230218198.1">
    <property type="nucleotide sequence ID" value="NZ_JAJKFT010000004.1"/>
</dbReference>
<dbReference type="InterPro" id="IPR000917">
    <property type="entry name" value="Sulfatase_N"/>
</dbReference>
<keyword evidence="6" id="KW-1185">Reference proteome</keyword>
<dbReference type="EMBL" id="JAJKFT010000004">
    <property type="protein sequence ID" value="MCC9628741.1"/>
    <property type="molecule type" value="Genomic_DNA"/>
</dbReference>
<evidence type="ECO:0000259" key="4">
    <source>
        <dbReference type="Pfam" id="PF00884"/>
    </source>
</evidence>
<dbReference type="Gene3D" id="3.30.1120.10">
    <property type="match status" value="1"/>
</dbReference>
<evidence type="ECO:0000256" key="3">
    <source>
        <dbReference type="SAM" id="SignalP"/>
    </source>
</evidence>
<feature type="domain" description="Sulfatase N-terminal" evidence="4">
    <location>
        <begin position="32"/>
        <end position="340"/>
    </location>
</feature>
<dbReference type="Proteomes" id="UP001139103">
    <property type="component" value="Unassembled WGS sequence"/>
</dbReference>
<dbReference type="GO" id="GO:0004065">
    <property type="term" value="F:arylsulfatase activity"/>
    <property type="evidence" value="ECO:0007669"/>
    <property type="project" value="TreeGrafter"/>
</dbReference>
<accession>A0A9X1MLE2</accession>
<keyword evidence="3" id="KW-0732">Signal</keyword>
<dbReference type="CDD" id="cd16026">
    <property type="entry name" value="GALNS_like"/>
    <property type="match status" value="1"/>
</dbReference>
<dbReference type="InterPro" id="IPR017850">
    <property type="entry name" value="Alkaline_phosphatase_core_sf"/>
</dbReference>
<reference evidence="5" key="1">
    <citation type="submission" date="2021-11" db="EMBL/GenBank/DDBJ databases">
        <title>Genome sequence.</title>
        <authorList>
            <person name="Sun Q."/>
        </authorList>
    </citation>
    <scope>NUCLEOTIDE SEQUENCE</scope>
    <source>
        <strain evidence="5">JC732</strain>
    </source>
</reference>
<evidence type="ECO:0000256" key="1">
    <source>
        <dbReference type="ARBA" id="ARBA00008779"/>
    </source>
</evidence>
<name>A0A9X1MLE2_9BACT</name>
<dbReference type="PANTHER" id="PTHR42693">
    <property type="entry name" value="ARYLSULFATASE FAMILY MEMBER"/>
    <property type="match status" value="1"/>
</dbReference>
<evidence type="ECO:0000313" key="6">
    <source>
        <dbReference type="Proteomes" id="UP001139103"/>
    </source>
</evidence>
<dbReference type="AlphaFoldDB" id="A0A9X1MLE2"/>
<evidence type="ECO:0000256" key="2">
    <source>
        <dbReference type="ARBA" id="ARBA00022801"/>
    </source>
</evidence>
<feature type="chain" id="PRO_5040960812" evidence="3">
    <location>
        <begin position="24"/>
        <end position="494"/>
    </location>
</feature>
<dbReference type="Pfam" id="PF14707">
    <property type="entry name" value="Sulfatase_C"/>
    <property type="match status" value="1"/>
</dbReference>
<comment type="similarity">
    <text evidence="1">Belongs to the sulfatase family.</text>
</comment>
<proteinExistence type="inferred from homology"/>
<evidence type="ECO:0000313" key="5">
    <source>
        <dbReference type="EMBL" id="MCC9628741.1"/>
    </source>
</evidence>
<gene>
    <name evidence="5" type="ORF">LOC68_10050</name>
</gene>
<protein>
    <submittedName>
        <fullName evidence="5">Sulfatase-like hydrolase/transferase</fullName>
    </submittedName>
</protein>
<keyword evidence="2 5" id="KW-0378">Hydrolase</keyword>
<dbReference type="SUPFAM" id="SSF53649">
    <property type="entry name" value="Alkaline phosphatase-like"/>
    <property type="match status" value="1"/>
</dbReference>
<organism evidence="5 6">
    <name type="scientific">Blastopirellula sediminis</name>
    <dbReference type="NCBI Taxonomy" id="2894196"/>
    <lineage>
        <taxon>Bacteria</taxon>
        <taxon>Pseudomonadati</taxon>
        <taxon>Planctomycetota</taxon>
        <taxon>Planctomycetia</taxon>
        <taxon>Pirellulales</taxon>
        <taxon>Pirellulaceae</taxon>
        <taxon>Blastopirellula</taxon>
    </lineage>
</organism>
<feature type="signal peptide" evidence="3">
    <location>
        <begin position="1"/>
        <end position="23"/>
    </location>
</feature>
<dbReference type="Gene3D" id="3.40.720.10">
    <property type="entry name" value="Alkaline Phosphatase, subunit A"/>
    <property type="match status" value="1"/>
</dbReference>
<comment type="caution">
    <text evidence="5">The sequence shown here is derived from an EMBL/GenBank/DDBJ whole genome shotgun (WGS) entry which is preliminary data.</text>
</comment>
<sequence length="494" mass="54517">MKFTTLLLLTAAVVFSGWPNRQAAAADANRLPNIVMIVTDDMGYGDLSSQGAKGFSTPNLDKLGEQGTRFTSFYVAQPVCTASRAAFLSGCYPNRVSLQGALNHTSKNGIHPDEFLLPEMLKEMGYATAGMGKWHLGTVMEFWPTRNGFDEWFGTPYSNDNTKYHPVLADEMPPFPLYEGENVIELDPDQSLFTKRITEKAVSFINRNKDRPFFLYVPHIMPHVPIFASDEFRGRTEHGLYGDVIEEVDWSVGEIMRTLDRLKLTDNTIVIFFSDNGPWPSYGEHAGDAGGLREGKLTTFEGGVRVPCIMRWPGHIPADRVCDEPVMAIDLLPTLTKIVGGRMPTKKIDGLDISDVLLTKDGKTPHEALFFYAGTELQAVRQGKWKLHFPHPYITVAGEPGKGGKPSNWGKNAAQSITQSGINGIASRHGGRVEHIELSLFDLSADPSETKNVAAEHPDVVERMKKLAEPIRKELGDSLTGVKGSGVREAGWVQ</sequence>
<dbReference type="InterPro" id="IPR050738">
    <property type="entry name" value="Sulfatase"/>
</dbReference>